<dbReference type="Gene3D" id="3.40.50.1820">
    <property type="entry name" value="alpha/beta hydrolase"/>
    <property type="match status" value="1"/>
</dbReference>
<dbReference type="InterPro" id="IPR006162">
    <property type="entry name" value="Ppantetheine_attach_site"/>
</dbReference>
<keyword evidence="5" id="KW-1185">Reference proteome</keyword>
<accession>A0ABW2TQX3</accession>
<name>A0ABW2TQX3_9PSEU</name>
<comment type="caution">
    <text evidence="4">The sequence shown here is derived from an EMBL/GenBank/DDBJ whole genome shotgun (WGS) entry which is preliminary data.</text>
</comment>
<evidence type="ECO:0000313" key="4">
    <source>
        <dbReference type="EMBL" id="MFC7615201.1"/>
    </source>
</evidence>
<evidence type="ECO:0000259" key="3">
    <source>
        <dbReference type="PROSITE" id="PS50075"/>
    </source>
</evidence>
<dbReference type="InterPro" id="IPR042099">
    <property type="entry name" value="ANL_N_sf"/>
</dbReference>
<dbReference type="InterPro" id="IPR020806">
    <property type="entry name" value="PKS_PP-bd"/>
</dbReference>
<gene>
    <name evidence="4" type="ORF">ACFQV2_18495</name>
</gene>
<dbReference type="InterPro" id="IPR036736">
    <property type="entry name" value="ACP-like_sf"/>
</dbReference>
<dbReference type="PROSITE" id="PS00012">
    <property type="entry name" value="PHOSPHOPANTETHEINE"/>
    <property type="match status" value="1"/>
</dbReference>
<dbReference type="Pfam" id="PF00550">
    <property type="entry name" value="PP-binding"/>
    <property type="match status" value="1"/>
</dbReference>
<sequence>MLDGHALHIITETTLRDPELLVGYVREHALDFIEVSPSLAVALADAGLVDGADCPLLALGVGGEAVPAAFWRTLGALRGTDCYNLYGPTETTVDALAARVADSDTPLVGVPTANTAAYVLDARLRPVPPGAPGELYLGGAGLARGYLRRPALSAERFVADPFGPPGARMYRTGDLVRWVDGRIDFLGRVDEQVKVRGFRIELGEVAAALAAHPGIAQAVVTADRDRLVAYVVAAGERTPTGAELRAHLADRLPDYMLPAVYVPLPSLPLTPHGKVDRAALPAPDPVSTGAGREPRTVLEKVLCAAFADTLGVDSVSPDDDFFALGGHSLLVVGLRGRISAELDRPVPVAALFAHPTPALLADHLAGTEGRTAP</sequence>
<dbReference type="InterPro" id="IPR025110">
    <property type="entry name" value="AMP-bd_C"/>
</dbReference>
<dbReference type="PROSITE" id="PS50075">
    <property type="entry name" value="CARRIER"/>
    <property type="match status" value="1"/>
</dbReference>
<reference evidence="5" key="1">
    <citation type="journal article" date="2019" name="Int. J. Syst. Evol. Microbiol.">
        <title>The Global Catalogue of Microorganisms (GCM) 10K type strain sequencing project: providing services to taxonomists for standard genome sequencing and annotation.</title>
        <authorList>
            <consortium name="The Broad Institute Genomics Platform"/>
            <consortium name="The Broad Institute Genome Sequencing Center for Infectious Disease"/>
            <person name="Wu L."/>
            <person name="Ma J."/>
        </authorList>
    </citation>
    <scope>NUCLEOTIDE SEQUENCE [LARGE SCALE GENOMIC DNA]</scope>
    <source>
        <strain evidence="5">JCM 17695</strain>
    </source>
</reference>
<organism evidence="4 5">
    <name type="scientific">Actinokineospora soli</name>
    <dbReference type="NCBI Taxonomy" id="1048753"/>
    <lineage>
        <taxon>Bacteria</taxon>
        <taxon>Bacillati</taxon>
        <taxon>Actinomycetota</taxon>
        <taxon>Actinomycetes</taxon>
        <taxon>Pseudonocardiales</taxon>
        <taxon>Pseudonocardiaceae</taxon>
        <taxon>Actinokineospora</taxon>
    </lineage>
</organism>
<dbReference type="Gene3D" id="3.40.50.12780">
    <property type="entry name" value="N-terminal domain of ligase-like"/>
    <property type="match status" value="1"/>
</dbReference>
<dbReference type="EMBL" id="JBHTEY010000004">
    <property type="protein sequence ID" value="MFC7615201.1"/>
    <property type="molecule type" value="Genomic_DNA"/>
</dbReference>
<dbReference type="SUPFAM" id="SSF56801">
    <property type="entry name" value="Acetyl-CoA synthetase-like"/>
    <property type="match status" value="1"/>
</dbReference>
<dbReference type="InterPro" id="IPR009081">
    <property type="entry name" value="PP-bd_ACP"/>
</dbReference>
<evidence type="ECO:0000256" key="2">
    <source>
        <dbReference type="ARBA" id="ARBA00022553"/>
    </source>
</evidence>
<dbReference type="InterPro" id="IPR045851">
    <property type="entry name" value="AMP-bd_C_sf"/>
</dbReference>
<dbReference type="Proteomes" id="UP001596512">
    <property type="component" value="Unassembled WGS sequence"/>
</dbReference>
<protein>
    <submittedName>
        <fullName evidence="4">AMP-binding protein</fullName>
    </submittedName>
</protein>
<dbReference type="Pfam" id="PF00501">
    <property type="entry name" value="AMP-binding"/>
    <property type="match status" value="1"/>
</dbReference>
<proteinExistence type="predicted"/>
<dbReference type="PANTHER" id="PTHR45527">
    <property type="entry name" value="NONRIBOSOMAL PEPTIDE SYNTHETASE"/>
    <property type="match status" value="1"/>
</dbReference>
<feature type="domain" description="Carrier" evidence="3">
    <location>
        <begin position="293"/>
        <end position="368"/>
    </location>
</feature>
<dbReference type="SMART" id="SM00823">
    <property type="entry name" value="PKS_PP"/>
    <property type="match status" value="1"/>
</dbReference>
<evidence type="ECO:0000256" key="1">
    <source>
        <dbReference type="ARBA" id="ARBA00022450"/>
    </source>
</evidence>
<keyword evidence="2" id="KW-0597">Phosphoprotein</keyword>
<dbReference type="InterPro" id="IPR000873">
    <property type="entry name" value="AMP-dep_synth/lig_dom"/>
</dbReference>
<keyword evidence="1" id="KW-0596">Phosphopantetheine</keyword>
<dbReference type="InterPro" id="IPR029058">
    <property type="entry name" value="AB_hydrolase_fold"/>
</dbReference>
<dbReference type="SUPFAM" id="SSF47336">
    <property type="entry name" value="ACP-like"/>
    <property type="match status" value="1"/>
</dbReference>
<dbReference type="PANTHER" id="PTHR45527:SF1">
    <property type="entry name" value="FATTY ACID SYNTHASE"/>
    <property type="match status" value="1"/>
</dbReference>
<dbReference type="Pfam" id="PF13193">
    <property type="entry name" value="AMP-binding_C"/>
    <property type="match status" value="1"/>
</dbReference>
<evidence type="ECO:0000313" key="5">
    <source>
        <dbReference type="Proteomes" id="UP001596512"/>
    </source>
</evidence>
<dbReference type="Gene3D" id="3.30.300.30">
    <property type="match status" value="1"/>
</dbReference>